<dbReference type="Proteomes" id="UP000298493">
    <property type="component" value="Unassembled WGS sequence"/>
</dbReference>
<protein>
    <submittedName>
        <fullName evidence="2">Uncharacterized protein</fullName>
    </submittedName>
</protein>
<evidence type="ECO:0000313" key="3">
    <source>
        <dbReference type="Proteomes" id="UP000298493"/>
    </source>
</evidence>
<organism evidence="2 3">
    <name type="scientific">Venturia nashicola</name>
    <dbReference type="NCBI Taxonomy" id="86259"/>
    <lineage>
        <taxon>Eukaryota</taxon>
        <taxon>Fungi</taxon>
        <taxon>Dikarya</taxon>
        <taxon>Ascomycota</taxon>
        <taxon>Pezizomycotina</taxon>
        <taxon>Dothideomycetes</taxon>
        <taxon>Pleosporomycetidae</taxon>
        <taxon>Venturiales</taxon>
        <taxon>Venturiaceae</taxon>
        <taxon>Venturia</taxon>
    </lineage>
</organism>
<name>A0A4Z1P5I0_9PEZI</name>
<accession>A0A4Z1P5I0</accession>
<dbReference type="AlphaFoldDB" id="A0A4Z1P5I0"/>
<gene>
    <name evidence="2" type="ORF">E6O75_ATG02082</name>
</gene>
<keyword evidence="3" id="KW-1185">Reference proteome</keyword>
<comment type="caution">
    <text evidence="2">The sequence shown here is derived from an EMBL/GenBank/DDBJ whole genome shotgun (WGS) entry which is preliminary data.</text>
</comment>
<reference evidence="2 3" key="1">
    <citation type="submission" date="2019-04" db="EMBL/GenBank/DDBJ databases">
        <title>High contiguity whole genome sequence and gene annotation resource for two Venturia nashicola isolates.</title>
        <authorList>
            <person name="Prokchorchik M."/>
            <person name="Won K."/>
            <person name="Lee Y."/>
            <person name="Choi E.D."/>
            <person name="Segonzac C."/>
            <person name="Sohn K.H."/>
        </authorList>
    </citation>
    <scope>NUCLEOTIDE SEQUENCE [LARGE SCALE GENOMIC DNA]</scope>
    <source>
        <strain evidence="2 3">PRI2</strain>
    </source>
</reference>
<evidence type="ECO:0000313" key="2">
    <source>
        <dbReference type="EMBL" id="TID22908.1"/>
    </source>
</evidence>
<feature type="region of interest" description="Disordered" evidence="1">
    <location>
        <begin position="35"/>
        <end position="61"/>
    </location>
</feature>
<proteinExistence type="predicted"/>
<evidence type="ECO:0000256" key="1">
    <source>
        <dbReference type="SAM" id="MobiDB-lite"/>
    </source>
</evidence>
<dbReference type="EMBL" id="SNSC02000007">
    <property type="protein sequence ID" value="TID22908.1"/>
    <property type="molecule type" value="Genomic_DNA"/>
</dbReference>
<feature type="compositionally biased region" description="Basic and acidic residues" evidence="1">
    <location>
        <begin position="35"/>
        <end position="58"/>
    </location>
</feature>
<sequence length="85" mass="9760">MVFYHLALTQIKETEYFNEEDDVVIPKDVLKEHTIEAGERDEKSKSWSSKRHEAKSGEKVAVTGQLTASTYDPEFIRQVEQQTGT</sequence>